<dbReference type="AlphaFoldDB" id="A0A1U9MFT4"/>
<dbReference type="KEGG" id="bapi:BBC0122_006880"/>
<gene>
    <name evidence="1" type="ORF">BBC0122_006880</name>
</gene>
<evidence type="ECO:0000313" key="2">
    <source>
        <dbReference type="Proteomes" id="UP000189632"/>
    </source>
</evidence>
<organism evidence="1 2">
    <name type="scientific">Bartonella choladocola</name>
    <dbReference type="NCBI Taxonomy" id="2750995"/>
    <lineage>
        <taxon>Bacteria</taxon>
        <taxon>Pseudomonadati</taxon>
        <taxon>Pseudomonadota</taxon>
        <taxon>Alphaproteobacteria</taxon>
        <taxon>Hyphomicrobiales</taxon>
        <taxon>Bartonellaceae</taxon>
        <taxon>Bartonella</taxon>
    </lineage>
</organism>
<name>A0A1U9MFT4_9HYPH</name>
<dbReference type="EMBL" id="CP015625">
    <property type="protein sequence ID" value="AQT46817.1"/>
    <property type="molecule type" value="Genomic_DNA"/>
</dbReference>
<accession>A0A1U9MFT4</accession>
<protein>
    <submittedName>
        <fullName evidence="1">Uncharacterized protein</fullName>
    </submittedName>
</protein>
<evidence type="ECO:0000313" key="1">
    <source>
        <dbReference type="EMBL" id="AQT46817.1"/>
    </source>
</evidence>
<dbReference type="Proteomes" id="UP000189632">
    <property type="component" value="Chromosome"/>
</dbReference>
<proteinExistence type="predicted"/>
<sequence>MYSGENSQAHTLFAAVKVNFFIRLKALLDKMILY</sequence>
<reference evidence="1 2" key="1">
    <citation type="submission" date="2016-11" db="EMBL/GenBank/DDBJ databases">
        <title>Comparative genomics of Bartonella apis.</title>
        <authorList>
            <person name="Engel P."/>
        </authorList>
    </citation>
    <scope>NUCLEOTIDE SEQUENCE [LARGE SCALE GENOMIC DNA]</scope>
    <source>
        <strain evidence="1 2">BBC0122</strain>
    </source>
</reference>
<keyword evidence="2" id="KW-1185">Reference proteome</keyword>